<evidence type="ECO:0000313" key="3">
    <source>
        <dbReference type="Proteomes" id="UP001259832"/>
    </source>
</evidence>
<comment type="caution">
    <text evidence="2">The sequence shown here is derived from an EMBL/GenBank/DDBJ whole genome shotgun (WGS) entry which is preliminary data.</text>
</comment>
<accession>A0AAD9G6B4</accession>
<feature type="compositionally biased region" description="Low complexity" evidence="1">
    <location>
        <begin position="72"/>
        <end position="84"/>
    </location>
</feature>
<protein>
    <submittedName>
        <fullName evidence="2">Uncharacterized protein</fullName>
    </submittedName>
</protein>
<dbReference type="Proteomes" id="UP001259832">
    <property type="component" value="Unassembled WGS sequence"/>
</dbReference>
<name>A0AAD9G6B4_9STRA</name>
<feature type="region of interest" description="Disordered" evidence="1">
    <location>
        <begin position="182"/>
        <end position="207"/>
    </location>
</feature>
<sequence>MYNANVPCSILRSFVKNTCARDVEDLCKQKNIQLGIELDALNKALQAAHARSTAAPLATDRSSISVKFEGTSSRPPSGAASSRPITPSMHTGSNGSADEEIVEIVAMKSAMEKQLEVVAAASKLAKGTAIVDLTDDHGTRFKLDEIGDTRANTILKSRAQYTAVAVNEKGSPHVMPLIFKLQKPPVDTPPSRPSSAAAKSTGPSIST</sequence>
<evidence type="ECO:0000313" key="2">
    <source>
        <dbReference type="EMBL" id="KAK1932579.1"/>
    </source>
</evidence>
<organism evidence="2 3">
    <name type="scientific">Phytophthora citrophthora</name>
    <dbReference type="NCBI Taxonomy" id="4793"/>
    <lineage>
        <taxon>Eukaryota</taxon>
        <taxon>Sar</taxon>
        <taxon>Stramenopiles</taxon>
        <taxon>Oomycota</taxon>
        <taxon>Peronosporomycetes</taxon>
        <taxon>Peronosporales</taxon>
        <taxon>Peronosporaceae</taxon>
        <taxon>Phytophthora</taxon>
    </lineage>
</organism>
<feature type="region of interest" description="Disordered" evidence="1">
    <location>
        <begin position="67"/>
        <end position="97"/>
    </location>
</feature>
<evidence type="ECO:0000256" key="1">
    <source>
        <dbReference type="SAM" id="MobiDB-lite"/>
    </source>
</evidence>
<keyword evidence="3" id="KW-1185">Reference proteome</keyword>
<proteinExistence type="predicted"/>
<dbReference type="AlphaFoldDB" id="A0AAD9G6B4"/>
<reference evidence="2" key="1">
    <citation type="submission" date="2023-08" db="EMBL/GenBank/DDBJ databases">
        <title>Reference Genome Resource for the Citrus Pathogen Phytophthora citrophthora.</title>
        <authorList>
            <person name="Moller H."/>
            <person name="Coetzee B."/>
            <person name="Rose L.J."/>
            <person name="Van Niekerk J.M."/>
        </authorList>
    </citation>
    <scope>NUCLEOTIDE SEQUENCE</scope>
    <source>
        <strain evidence="2">STE-U-9442</strain>
    </source>
</reference>
<dbReference type="EMBL" id="JASMQC010000029">
    <property type="protein sequence ID" value="KAK1932579.1"/>
    <property type="molecule type" value="Genomic_DNA"/>
</dbReference>
<gene>
    <name evidence="2" type="ORF">P3T76_012163</name>
</gene>